<evidence type="ECO:0000313" key="2">
    <source>
        <dbReference type="EMBL" id="SMP65793.1"/>
    </source>
</evidence>
<protein>
    <submittedName>
        <fullName evidence="2">Amidase</fullName>
    </submittedName>
</protein>
<dbReference type="NCBIfam" id="NF006169">
    <property type="entry name" value="PRK08310.1"/>
    <property type="match status" value="1"/>
</dbReference>
<reference evidence="2 3" key="1">
    <citation type="submission" date="2017-05" db="EMBL/GenBank/DDBJ databases">
        <authorList>
            <person name="Varghese N."/>
            <person name="Submissions S."/>
        </authorList>
    </citation>
    <scope>NUCLEOTIDE SEQUENCE [LARGE SCALE GENOMIC DNA]</scope>
    <source>
        <strain evidence="2 3">DSM 26001</strain>
    </source>
</reference>
<dbReference type="EMBL" id="FXUL01000011">
    <property type="protein sequence ID" value="SMP65793.1"/>
    <property type="molecule type" value="Genomic_DNA"/>
</dbReference>
<comment type="caution">
    <text evidence="2">The sequence shown here is derived from an EMBL/GenBank/DDBJ whole genome shotgun (WGS) entry which is preliminary data.</text>
</comment>
<name>A0ABY1QAP8_9BURK</name>
<dbReference type="InterPro" id="IPR023631">
    <property type="entry name" value="Amidase_dom"/>
</dbReference>
<dbReference type="PANTHER" id="PTHR46310">
    <property type="entry name" value="AMIDASE 1"/>
    <property type="match status" value="1"/>
</dbReference>
<evidence type="ECO:0000259" key="1">
    <source>
        <dbReference type="Pfam" id="PF01425"/>
    </source>
</evidence>
<dbReference type="Proteomes" id="UP001158049">
    <property type="component" value="Unassembled WGS sequence"/>
</dbReference>
<feature type="domain" description="Amidase" evidence="1">
    <location>
        <begin position="29"/>
        <end position="209"/>
    </location>
</feature>
<evidence type="ECO:0000313" key="3">
    <source>
        <dbReference type="Proteomes" id="UP001158049"/>
    </source>
</evidence>
<dbReference type="Pfam" id="PF01425">
    <property type="entry name" value="Amidase"/>
    <property type="match status" value="1"/>
</dbReference>
<dbReference type="RefSeq" id="WP_283443089.1">
    <property type="nucleotide sequence ID" value="NZ_FXUL01000011.1"/>
</dbReference>
<keyword evidence="3" id="KW-1185">Reference proteome</keyword>
<accession>A0ABY1QAP8</accession>
<dbReference type="SUPFAM" id="SSF75304">
    <property type="entry name" value="Amidase signature (AS) enzymes"/>
    <property type="match status" value="1"/>
</dbReference>
<sequence length="413" mass="42051">MNKDALPPFPIDDHVGAWTPHGRFVIEGAAIGPLAGLTFAAKDLFDVAGHPTGAGNPAWLATHPAPERSSPLVDALLAAGATLVGKTLTDELAYSINGDNVHYGTPLNVRAPGRVPGGSSSGSAAAVAAGLCDFALGTDTGGSTRVPASYCGIWGLRTTHGLLSRDGLVPLNPGFDTPTWLAQDAATFLAVARVLLPETRTRFTRALLLEDTLAQADDAFRPAAEQVFDALSAGCDAVRTTVSGGKDADEAAATLEQWRQTYITASAREAWQVHGEWIGANTPAFGPAVAARFNAASGIAADAADAAVARQARIRASVRAMLGEDGVAVLPSAASVAPRLDASGAEVDEVRSRTFRITCVAGLAGLPQVSLPFVSASGLPAGISLLGPAGSDLALVALAVSLWQRLQGGGGAS</sequence>
<dbReference type="PANTHER" id="PTHR46310:SF7">
    <property type="entry name" value="AMIDASE 1"/>
    <property type="match status" value="1"/>
</dbReference>
<organism evidence="2 3">
    <name type="scientific">Noviherbaspirillum suwonense</name>
    <dbReference type="NCBI Taxonomy" id="1224511"/>
    <lineage>
        <taxon>Bacteria</taxon>
        <taxon>Pseudomonadati</taxon>
        <taxon>Pseudomonadota</taxon>
        <taxon>Betaproteobacteria</taxon>
        <taxon>Burkholderiales</taxon>
        <taxon>Oxalobacteraceae</taxon>
        <taxon>Noviherbaspirillum</taxon>
    </lineage>
</organism>
<gene>
    <name evidence="2" type="ORF">SAMN06295970_11155</name>
</gene>
<dbReference type="InterPro" id="IPR036928">
    <property type="entry name" value="AS_sf"/>
</dbReference>
<proteinExistence type="predicted"/>
<dbReference type="Gene3D" id="3.90.1300.10">
    <property type="entry name" value="Amidase signature (AS) domain"/>
    <property type="match status" value="1"/>
</dbReference>